<feature type="domain" description="DEAD/DEAH-box helicase" evidence="1">
    <location>
        <begin position="19"/>
        <end position="77"/>
    </location>
</feature>
<dbReference type="InterPro" id="IPR011545">
    <property type="entry name" value="DEAD/DEAH_box_helicase_dom"/>
</dbReference>
<gene>
    <name evidence="2" type="ORF">CONPUDRAFT_53597</name>
</gene>
<feature type="non-terminal residue" evidence="2">
    <location>
        <position position="1"/>
    </location>
</feature>
<dbReference type="GeneID" id="19207594"/>
<evidence type="ECO:0000259" key="1">
    <source>
        <dbReference type="Pfam" id="PF00270"/>
    </source>
</evidence>
<dbReference type="GO" id="GO:0005524">
    <property type="term" value="F:ATP binding"/>
    <property type="evidence" value="ECO:0007669"/>
    <property type="project" value="InterPro"/>
</dbReference>
<dbReference type="Pfam" id="PF00270">
    <property type="entry name" value="DEAD"/>
    <property type="match status" value="1"/>
</dbReference>
<evidence type="ECO:0000313" key="3">
    <source>
        <dbReference type="Proteomes" id="UP000053558"/>
    </source>
</evidence>
<dbReference type="EMBL" id="JH711577">
    <property type="protein sequence ID" value="EIW81995.1"/>
    <property type="molecule type" value="Genomic_DNA"/>
</dbReference>
<dbReference type="InterPro" id="IPR027417">
    <property type="entry name" value="P-loop_NTPase"/>
</dbReference>
<keyword evidence="3" id="KW-1185">Reference proteome</keyword>
<dbReference type="RefSeq" id="XP_007767319.1">
    <property type="nucleotide sequence ID" value="XM_007769129.1"/>
</dbReference>
<organism evidence="2 3">
    <name type="scientific">Coniophora puteana (strain RWD-64-598)</name>
    <name type="common">Brown rot fungus</name>
    <dbReference type="NCBI Taxonomy" id="741705"/>
    <lineage>
        <taxon>Eukaryota</taxon>
        <taxon>Fungi</taxon>
        <taxon>Dikarya</taxon>
        <taxon>Basidiomycota</taxon>
        <taxon>Agaricomycotina</taxon>
        <taxon>Agaricomycetes</taxon>
        <taxon>Agaricomycetidae</taxon>
        <taxon>Boletales</taxon>
        <taxon>Coniophorineae</taxon>
        <taxon>Coniophoraceae</taxon>
        <taxon>Coniophora</taxon>
    </lineage>
</organism>
<dbReference type="GO" id="GO:0003676">
    <property type="term" value="F:nucleic acid binding"/>
    <property type="evidence" value="ECO:0007669"/>
    <property type="project" value="InterPro"/>
</dbReference>
<evidence type="ECO:0000313" key="2">
    <source>
        <dbReference type="EMBL" id="EIW81995.1"/>
    </source>
</evidence>
<dbReference type="SUPFAM" id="SSF52540">
    <property type="entry name" value="P-loop containing nucleoside triphosphate hydrolases"/>
    <property type="match status" value="1"/>
</dbReference>
<dbReference type="OrthoDB" id="2656898at2759"/>
<comment type="caution">
    <text evidence="2">The sequence shown here is derived from an EMBL/GenBank/DDBJ whole genome shotgun (WGS) entry which is preliminary data.</text>
</comment>
<dbReference type="AlphaFoldDB" id="A0A5M3MTK2"/>
<name>A0A5M3MTK2_CONPW</name>
<accession>A0A5M3MTK2</accession>
<dbReference type="Proteomes" id="UP000053558">
    <property type="component" value="Unassembled WGS sequence"/>
</dbReference>
<dbReference type="KEGG" id="cput:CONPUDRAFT_53597"/>
<reference evidence="3" key="1">
    <citation type="journal article" date="2012" name="Science">
        <title>The Paleozoic origin of enzymatic lignin decomposition reconstructed from 31 fungal genomes.</title>
        <authorList>
            <person name="Floudas D."/>
            <person name="Binder M."/>
            <person name="Riley R."/>
            <person name="Barry K."/>
            <person name="Blanchette R.A."/>
            <person name="Henrissat B."/>
            <person name="Martinez A.T."/>
            <person name="Otillar R."/>
            <person name="Spatafora J.W."/>
            <person name="Yadav J.S."/>
            <person name="Aerts A."/>
            <person name="Benoit I."/>
            <person name="Boyd A."/>
            <person name="Carlson A."/>
            <person name="Copeland A."/>
            <person name="Coutinho P.M."/>
            <person name="de Vries R.P."/>
            <person name="Ferreira P."/>
            <person name="Findley K."/>
            <person name="Foster B."/>
            <person name="Gaskell J."/>
            <person name="Glotzer D."/>
            <person name="Gorecki P."/>
            <person name="Heitman J."/>
            <person name="Hesse C."/>
            <person name="Hori C."/>
            <person name="Igarashi K."/>
            <person name="Jurgens J.A."/>
            <person name="Kallen N."/>
            <person name="Kersten P."/>
            <person name="Kohler A."/>
            <person name="Kuees U."/>
            <person name="Kumar T.K.A."/>
            <person name="Kuo A."/>
            <person name="LaButti K."/>
            <person name="Larrondo L.F."/>
            <person name="Lindquist E."/>
            <person name="Ling A."/>
            <person name="Lombard V."/>
            <person name="Lucas S."/>
            <person name="Lundell T."/>
            <person name="Martin R."/>
            <person name="McLaughlin D.J."/>
            <person name="Morgenstern I."/>
            <person name="Morin E."/>
            <person name="Murat C."/>
            <person name="Nagy L.G."/>
            <person name="Nolan M."/>
            <person name="Ohm R.A."/>
            <person name="Patyshakuliyeva A."/>
            <person name="Rokas A."/>
            <person name="Ruiz-Duenas F.J."/>
            <person name="Sabat G."/>
            <person name="Salamov A."/>
            <person name="Samejima M."/>
            <person name="Schmutz J."/>
            <person name="Slot J.C."/>
            <person name="St John F."/>
            <person name="Stenlid J."/>
            <person name="Sun H."/>
            <person name="Sun S."/>
            <person name="Syed K."/>
            <person name="Tsang A."/>
            <person name="Wiebenga A."/>
            <person name="Young D."/>
            <person name="Pisabarro A."/>
            <person name="Eastwood D.C."/>
            <person name="Martin F."/>
            <person name="Cullen D."/>
            <person name="Grigoriev I.V."/>
            <person name="Hibbett D.S."/>
        </authorList>
    </citation>
    <scope>NUCLEOTIDE SEQUENCE [LARGE SCALE GENOMIC DNA]</scope>
    <source>
        <strain evidence="3">RWD-64-598 SS2</strain>
    </source>
</reference>
<proteinExistence type="predicted"/>
<dbReference type="Gene3D" id="3.40.50.300">
    <property type="entry name" value="P-loop containing nucleotide triphosphate hydrolases"/>
    <property type="match status" value="1"/>
</dbReference>
<protein>
    <recommendedName>
        <fullName evidence="1">DEAD/DEAH-box helicase domain-containing protein</fullName>
    </recommendedName>
</protein>
<sequence>LRASLLLFITSEHCMVLQRMQLECSKSMASRQNLIVNAFTSSGKTIAMLLPILLKPEKVLLIISPMKQLQLNQVSRMG</sequence>